<feature type="non-terminal residue" evidence="9">
    <location>
        <position position="1"/>
    </location>
</feature>
<comment type="caution">
    <text evidence="9">The sequence shown here is derived from an EMBL/GenBank/DDBJ whole genome shotgun (WGS) entry which is preliminary data.</text>
</comment>
<sequence>MVMNSCSQHYMERQTEGSIQGCSTDQPSSYRFKSVKSTSKVDLAQSKCYLVEINEICERWVSVWIYPQEAVEIPRSINQEVLEAVLLAIGQRVAPDFLTDSHQERAFRFIHQQLLCFLTADNAWQEKNPRVMQTLTAVPDRTRGLRELPWNQGAILLVFLSKPARRGSCSSLNQRTMRSREKGRAGRSQMALQRHRASAACGDKGQDKHPSLCAHLQNTQLQNGQRSLRSFDLLVSAEVCPLEQVAEASHPSLLDGSQGLPAVLVPRPARLVAPLLVSSLGAAHWAGWTGGQSQKCRQPLTLLTEQLTAFTPTVKKYIDAVEVALLTLLFPLLVMVAVLAVLLSLLEAQRKRNTMHDVQALIFQEQGLSPGASPITQTQTSPSLPRSHCTRLLLPATATKSKPRAPQLLFSHLVEQDLLLLFVQLCQELRGRSSLLISSSRGCHTALDETQPVLTLQASFLLVNRLKLTSNILAEMLIQEDEQYSLEDVYSAKSLLRGQEGRHSLLCDQLAGTPPAWQRTTSAKNLKQILLVCLCFHSVNNLNSKAINFDLFETLSKHLEYLGLCGDDTEAEDRILESLNGILLAITEDKQRSFHLLRESGIFPTLGKILKGNPRCAVKAAHVLAEIAKNEEMKKPCIEADLVLTLMPLLESTDQEMLLHAGRAIGRICYDNRCLQEELVKVGVIPSLVRILTDYAESEPLVHVALLALYNLADLDSAKEALSMTKVAEQLVKQLRRAESHERLEIVFEVLQALAENDALKVQLVDAGVPEVLSEILLRLQGSSQAEDTCIVKAASDLIVSLLLGELKVAKNNTTTIVLILARHENSQGKDSLNSEFASFVSITVFLTCLTCSALPLSSDGNCLRMFQLGVIHQLLDLLEKHIQSRDTSVQQAALSALQNLAIPVVSKVQMLEEGIAERIEALLRSQSPPVQLKLLGTLRMLADGQADAAEILGQDPQLLSRLVQWCSASDHSGIGREANRLLASILHHNRSQEVVKAIQAAQGVKHLVSMTTSEHAAMQNEALNALAIASAIDLETLEESFKESQLVQSLHKLLRDDNTSPEVKYNSMGLLCRLLNSGDLRQEIEEDKIKDTLEQLCSHSNANVVKEAITTLQAFRTSDNRIH</sequence>
<dbReference type="SMART" id="SM00185">
    <property type="entry name" value="ARM"/>
    <property type="match status" value="7"/>
</dbReference>
<organism evidence="9">
    <name type="scientific">Lamprotornis superbus</name>
    <dbReference type="NCBI Taxonomy" id="245042"/>
    <lineage>
        <taxon>Eukaryota</taxon>
        <taxon>Metazoa</taxon>
        <taxon>Chordata</taxon>
        <taxon>Craniata</taxon>
        <taxon>Vertebrata</taxon>
        <taxon>Euteleostomi</taxon>
        <taxon>Archelosauria</taxon>
        <taxon>Archosauria</taxon>
        <taxon>Dinosauria</taxon>
        <taxon>Saurischia</taxon>
        <taxon>Theropoda</taxon>
        <taxon>Coelurosauria</taxon>
        <taxon>Aves</taxon>
        <taxon>Neognathae</taxon>
        <taxon>Neoaves</taxon>
        <taxon>Telluraves</taxon>
        <taxon>Australaves</taxon>
        <taxon>Passeriformes</taxon>
        <taxon>Sturnidae</taxon>
        <taxon>Lamprotornis</taxon>
    </lineage>
</organism>
<keyword evidence="4" id="KW-0963">Cytoplasm</keyword>
<evidence type="ECO:0000256" key="1">
    <source>
        <dbReference type="ARBA" id="ARBA00004173"/>
    </source>
</evidence>
<accession>A0A835NTX4</accession>
<keyword evidence="8" id="KW-0472">Membrane</keyword>
<dbReference type="InterPro" id="IPR011989">
    <property type="entry name" value="ARM-like"/>
</dbReference>
<name>A0A835NTX4_9PASS</name>
<evidence type="ECO:0000256" key="8">
    <source>
        <dbReference type="SAM" id="Phobius"/>
    </source>
</evidence>
<dbReference type="EMBL" id="JADDUC010000052">
    <property type="protein sequence ID" value="KAG0121334.1"/>
    <property type="molecule type" value="Genomic_DNA"/>
</dbReference>
<reference evidence="9" key="1">
    <citation type="submission" date="2020-10" db="EMBL/GenBank/DDBJ databases">
        <title>Feather gene expression reveals the developmental basis of iridescence in African starlings.</title>
        <authorList>
            <person name="Rubenstein D.R."/>
        </authorList>
    </citation>
    <scope>NUCLEOTIDE SEQUENCE</scope>
    <source>
        <strain evidence="9">SS15</strain>
        <tissue evidence="9">Liver</tissue>
    </source>
</reference>
<dbReference type="SUPFAM" id="SSF48371">
    <property type="entry name" value="ARM repeat"/>
    <property type="match status" value="1"/>
</dbReference>
<keyword evidence="8" id="KW-1133">Transmembrane helix</keyword>
<evidence type="ECO:0000256" key="5">
    <source>
        <dbReference type="ARBA" id="ARBA00022824"/>
    </source>
</evidence>
<dbReference type="InterPro" id="IPR040144">
    <property type="entry name" value="RAP1GDS1"/>
</dbReference>
<dbReference type="EMBL" id="JADDUC020000010">
    <property type="protein sequence ID" value="KAI1236449.1"/>
    <property type="molecule type" value="Genomic_DNA"/>
</dbReference>
<dbReference type="GO" id="GO:0005085">
    <property type="term" value="F:guanyl-nucleotide exchange factor activity"/>
    <property type="evidence" value="ECO:0007669"/>
    <property type="project" value="InterPro"/>
</dbReference>
<dbReference type="FunFam" id="1.25.10.10:FF:000749">
    <property type="entry name" value="Predicted protein"/>
    <property type="match status" value="1"/>
</dbReference>
<keyword evidence="8" id="KW-0812">Transmembrane</keyword>
<dbReference type="AlphaFoldDB" id="A0A835NTX4"/>
<protein>
    <submittedName>
        <fullName evidence="9">Rap1 GTPase-GDP dissociation stimulator 1</fullName>
    </submittedName>
</protein>
<feature type="transmembrane region" description="Helical" evidence="8">
    <location>
        <begin position="323"/>
        <end position="346"/>
    </location>
</feature>
<evidence type="ECO:0000313" key="9">
    <source>
        <dbReference type="EMBL" id="KAG0121334.1"/>
    </source>
</evidence>
<evidence type="ECO:0000256" key="2">
    <source>
        <dbReference type="ARBA" id="ARBA00004240"/>
    </source>
</evidence>
<dbReference type="GO" id="GO:0005783">
    <property type="term" value="C:endoplasmic reticulum"/>
    <property type="evidence" value="ECO:0007669"/>
    <property type="project" value="UniProtKB-SubCell"/>
</dbReference>
<dbReference type="OrthoDB" id="26149at2759"/>
<feature type="repeat" description="ARM" evidence="7">
    <location>
        <begin position="870"/>
        <end position="902"/>
    </location>
</feature>
<dbReference type="InterPro" id="IPR016024">
    <property type="entry name" value="ARM-type_fold"/>
</dbReference>
<evidence type="ECO:0000313" key="11">
    <source>
        <dbReference type="Proteomes" id="UP000618051"/>
    </source>
</evidence>
<dbReference type="Gene3D" id="1.25.10.10">
    <property type="entry name" value="Leucine-rich Repeat Variant"/>
    <property type="match status" value="2"/>
</dbReference>
<dbReference type="PANTHER" id="PTHR10957">
    <property type="entry name" value="RAP1 GTPASE-GDP DISSOCIATION STIMULATOR 1"/>
    <property type="match status" value="1"/>
</dbReference>
<evidence type="ECO:0000256" key="4">
    <source>
        <dbReference type="ARBA" id="ARBA00022490"/>
    </source>
</evidence>
<keyword evidence="11" id="KW-1185">Reference proteome</keyword>
<dbReference type="InterPro" id="IPR000225">
    <property type="entry name" value="Armadillo"/>
</dbReference>
<dbReference type="Proteomes" id="UP000618051">
    <property type="component" value="Unassembled WGS sequence"/>
</dbReference>
<keyword evidence="6" id="KW-0496">Mitochondrion</keyword>
<dbReference type="PROSITE" id="PS50176">
    <property type="entry name" value="ARM_REPEAT"/>
    <property type="match status" value="2"/>
</dbReference>
<keyword evidence="5" id="KW-0256">Endoplasmic reticulum</keyword>
<proteinExistence type="predicted"/>
<evidence type="ECO:0000256" key="6">
    <source>
        <dbReference type="ARBA" id="ARBA00023128"/>
    </source>
</evidence>
<evidence type="ECO:0000256" key="7">
    <source>
        <dbReference type="PROSITE-ProRule" id="PRU00259"/>
    </source>
</evidence>
<feature type="repeat" description="ARM" evidence="7">
    <location>
        <begin position="683"/>
        <end position="722"/>
    </location>
</feature>
<reference evidence="10 11" key="2">
    <citation type="journal article" date="2021" name="J. Hered.">
        <title>Feather Gene Expression Elucidates the Developmental Basis of Plumage Iridescence in African Starlings.</title>
        <authorList>
            <person name="Rubenstein D.R."/>
            <person name="Corvelo A."/>
            <person name="MacManes M.D."/>
            <person name="Maia R."/>
            <person name="Narzisi G."/>
            <person name="Rousaki A."/>
            <person name="Vandenabeele P."/>
            <person name="Shawkey M.D."/>
            <person name="Solomon J."/>
        </authorList>
    </citation>
    <scope>NUCLEOTIDE SEQUENCE [LARGE SCALE GENOMIC DNA]</scope>
    <source>
        <strain evidence="10">SS15</strain>
    </source>
</reference>
<comment type="subcellular location">
    <subcellularLocation>
        <location evidence="3">Cytoplasm</location>
        <location evidence="3">Cytosol</location>
    </subcellularLocation>
    <subcellularLocation>
        <location evidence="2">Endoplasmic reticulum</location>
    </subcellularLocation>
    <subcellularLocation>
        <location evidence="1">Mitochondrion</location>
    </subcellularLocation>
</comment>
<reference evidence="10" key="3">
    <citation type="submission" date="2022-01" db="EMBL/GenBank/DDBJ databases">
        <authorList>
            <person name="Rubenstein D.R."/>
        </authorList>
    </citation>
    <scope>NUCLEOTIDE SEQUENCE</scope>
    <source>
        <strain evidence="10">SS15</strain>
        <tissue evidence="10">Liver</tissue>
    </source>
</reference>
<evidence type="ECO:0000256" key="3">
    <source>
        <dbReference type="ARBA" id="ARBA00004514"/>
    </source>
</evidence>
<gene>
    <name evidence="10" type="ORF">IHE44_0001742</name>
    <name evidence="9" type="ORF">IHE44_011513</name>
</gene>
<evidence type="ECO:0000313" key="10">
    <source>
        <dbReference type="EMBL" id="KAI1236449.1"/>
    </source>
</evidence>
<dbReference type="GO" id="GO:0005829">
    <property type="term" value="C:cytosol"/>
    <property type="evidence" value="ECO:0007669"/>
    <property type="project" value="UniProtKB-SubCell"/>
</dbReference>
<dbReference type="Pfam" id="PF00514">
    <property type="entry name" value="Arm"/>
    <property type="match status" value="1"/>
</dbReference>
<dbReference type="GO" id="GO:0005739">
    <property type="term" value="C:mitochondrion"/>
    <property type="evidence" value="ECO:0007669"/>
    <property type="project" value="UniProtKB-SubCell"/>
</dbReference>